<reference evidence="3" key="1">
    <citation type="submission" date="2020-05" db="EMBL/GenBank/DDBJ databases">
        <authorList>
            <person name="Chiriac C."/>
            <person name="Salcher M."/>
            <person name="Ghai R."/>
            <person name="Kavagutti S V."/>
        </authorList>
    </citation>
    <scope>NUCLEOTIDE SEQUENCE</scope>
</reference>
<dbReference type="EMBL" id="LR796924">
    <property type="protein sequence ID" value="CAB4174862.1"/>
    <property type="molecule type" value="Genomic_DNA"/>
</dbReference>
<dbReference type="EMBL" id="LR797132">
    <property type="protein sequence ID" value="CAB4189109.1"/>
    <property type="molecule type" value="Genomic_DNA"/>
</dbReference>
<evidence type="ECO:0000313" key="1">
    <source>
        <dbReference type="EMBL" id="CAB4166994.1"/>
    </source>
</evidence>
<evidence type="ECO:0000313" key="5">
    <source>
        <dbReference type="EMBL" id="CAB4193281.1"/>
    </source>
</evidence>
<proteinExistence type="predicted"/>
<evidence type="ECO:0000313" key="6">
    <source>
        <dbReference type="EMBL" id="CAB5231479.1"/>
    </source>
</evidence>
<gene>
    <name evidence="3" type="ORF">UFOVP1034_65</name>
    <name evidence="4" type="ORF">UFOVP1177_65</name>
    <name evidence="5" type="ORF">UFOVP1243_52</name>
    <name evidence="6" type="ORF">UFOVP1581_93</name>
    <name evidence="1" type="ORF">UFOVP854_93</name>
    <name evidence="2" type="ORF">UFOVP964_93</name>
</gene>
<evidence type="ECO:0000313" key="3">
    <source>
        <dbReference type="EMBL" id="CAB4179312.1"/>
    </source>
</evidence>
<dbReference type="EMBL" id="LR798433">
    <property type="protein sequence ID" value="CAB5231479.1"/>
    <property type="molecule type" value="Genomic_DNA"/>
</dbReference>
<organism evidence="3">
    <name type="scientific">uncultured Caudovirales phage</name>
    <dbReference type="NCBI Taxonomy" id="2100421"/>
    <lineage>
        <taxon>Viruses</taxon>
        <taxon>Duplodnaviria</taxon>
        <taxon>Heunggongvirae</taxon>
        <taxon>Uroviricota</taxon>
        <taxon>Caudoviricetes</taxon>
        <taxon>Peduoviridae</taxon>
        <taxon>Maltschvirus</taxon>
        <taxon>Maltschvirus maltsch</taxon>
    </lineage>
</organism>
<sequence>MRTVKEVIDMLSALNQDDKIWAIWVDKEELAQIITDAEYEDENGNLLEVTTKEISNDFLEDVMGSVDNAEYVWDRFADELRDETQSKWQSLHQEITEAKEDVNLWDKE</sequence>
<dbReference type="EMBL" id="LR797196">
    <property type="protein sequence ID" value="CAB4193281.1"/>
    <property type="molecule type" value="Genomic_DNA"/>
</dbReference>
<evidence type="ECO:0000313" key="2">
    <source>
        <dbReference type="EMBL" id="CAB4174862.1"/>
    </source>
</evidence>
<name>A0A6J5Q716_9CAUD</name>
<dbReference type="EMBL" id="LR796798">
    <property type="protein sequence ID" value="CAB4166994.1"/>
    <property type="molecule type" value="Genomic_DNA"/>
</dbReference>
<accession>A0A6J5Q716</accession>
<protein>
    <submittedName>
        <fullName evidence="3">Uncharacterized protein</fullName>
    </submittedName>
</protein>
<evidence type="ECO:0000313" key="4">
    <source>
        <dbReference type="EMBL" id="CAB4189109.1"/>
    </source>
</evidence>
<dbReference type="EMBL" id="LR796979">
    <property type="protein sequence ID" value="CAB4179312.1"/>
    <property type="molecule type" value="Genomic_DNA"/>
</dbReference>